<accession>A0A9P8SFC3</accession>
<dbReference type="Proteomes" id="UP000824596">
    <property type="component" value="Unassembled WGS sequence"/>
</dbReference>
<dbReference type="RefSeq" id="XP_044717412.1">
    <property type="nucleotide sequence ID" value="XM_044867391.1"/>
</dbReference>
<protein>
    <submittedName>
        <fullName evidence="1">Uncharacterized protein</fullName>
    </submittedName>
</protein>
<dbReference type="InterPro" id="IPR046341">
    <property type="entry name" value="SET_dom_sf"/>
</dbReference>
<evidence type="ECO:0000313" key="1">
    <source>
        <dbReference type="EMBL" id="KAH0959899.1"/>
    </source>
</evidence>
<dbReference type="Gene3D" id="2.170.270.10">
    <property type="entry name" value="SET domain"/>
    <property type="match status" value="1"/>
</dbReference>
<gene>
    <name evidence="1" type="ORF">HRG_08920</name>
</gene>
<keyword evidence="2" id="KW-1185">Reference proteome</keyword>
<dbReference type="EMBL" id="JAIZPD010000011">
    <property type="protein sequence ID" value="KAH0959899.1"/>
    <property type="molecule type" value="Genomic_DNA"/>
</dbReference>
<dbReference type="OrthoDB" id="1028014at2759"/>
<dbReference type="SUPFAM" id="SSF82199">
    <property type="entry name" value="SET domain"/>
    <property type="match status" value="1"/>
</dbReference>
<sequence length="82" mass="9698">MAMYRRSSLFNRSCQPNVEQRPDRKSRMVFTAARDLVEGEGCLISSFDCVEDTTLEIRQRVLLDMFQFSFICERCIREHTRA</sequence>
<proteinExistence type="predicted"/>
<dbReference type="AlphaFoldDB" id="A0A9P8SFC3"/>
<dbReference type="GeneID" id="68358049"/>
<name>A0A9P8SFC3_9HYPO</name>
<evidence type="ECO:0000313" key="2">
    <source>
        <dbReference type="Proteomes" id="UP000824596"/>
    </source>
</evidence>
<organism evidence="1 2">
    <name type="scientific">Hirsutella rhossiliensis</name>
    <dbReference type="NCBI Taxonomy" id="111463"/>
    <lineage>
        <taxon>Eukaryota</taxon>
        <taxon>Fungi</taxon>
        <taxon>Dikarya</taxon>
        <taxon>Ascomycota</taxon>
        <taxon>Pezizomycotina</taxon>
        <taxon>Sordariomycetes</taxon>
        <taxon>Hypocreomycetidae</taxon>
        <taxon>Hypocreales</taxon>
        <taxon>Ophiocordycipitaceae</taxon>
        <taxon>Hirsutella</taxon>
    </lineage>
</organism>
<reference evidence="1" key="1">
    <citation type="submission" date="2021-09" db="EMBL/GenBank/DDBJ databases">
        <title>A high-quality genome of the endoparasitic fungus Hirsutella rhossiliensis with a comparison of Hirsutella genomes reveals transposable elements contributing to genome size variation.</title>
        <authorList>
            <person name="Lin R."/>
            <person name="Jiao Y."/>
            <person name="Sun X."/>
            <person name="Ling J."/>
            <person name="Xie B."/>
            <person name="Cheng X."/>
        </authorList>
    </citation>
    <scope>NUCLEOTIDE SEQUENCE</scope>
    <source>
        <strain evidence="1">HR02</strain>
    </source>
</reference>
<comment type="caution">
    <text evidence="1">The sequence shown here is derived from an EMBL/GenBank/DDBJ whole genome shotgun (WGS) entry which is preliminary data.</text>
</comment>